<dbReference type="UCSC" id="F56C3.4">
    <property type="organism name" value="c. elegans"/>
</dbReference>
<dbReference type="HOGENOM" id="CLU_807074_0_0_1"/>
<sequence>MSLEKARQDSEINYNVDGAALAALESRKIMNGLELLEQYIAQTAEPLMQANKKAVDDDKSANNAWKCVAGVLGVFIVLLVVYCSLAVKTTAVAPFIHDASGSSEACGAVEPINVLEKIGMVVDISLPSKESVKKEPDSTATLFDESYDGSTWLDVLITFLERHFGQTETNIATGNSEIKGAEQPTWWTRAVAYLKELGPETETAGNLVSTPCSTLEENKSDTNGAGEIERAQASTEPSSSKEITADSAALKEQALGTTDPDSAKQLAPNNAVPPTKSSAAPDTDPAAKA</sequence>
<evidence type="ECO:0000256" key="1">
    <source>
        <dbReference type="SAM" id="MobiDB-lite"/>
    </source>
</evidence>
<keyword evidence="4" id="KW-1185">Reference proteome</keyword>
<dbReference type="AGR" id="WB:WBGene00018941"/>
<protein>
    <submittedName>
        <fullName evidence="3">DUF4129 domain-containing protein</fullName>
    </submittedName>
</protein>
<dbReference type="AlphaFoldDB" id="O61754"/>
<accession>O61754</accession>
<feature type="compositionally biased region" description="Polar residues" evidence="1">
    <location>
        <begin position="203"/>
        <end position="215"/>
    </location>
</feature>
<dbReference type="PIR" id="T33057">
    <property type="entry name" value="T33057"/>
</dbReference>
<evidence type="ECO:0000313" key="4">
    <source>
        <dbReference type="Proteomes" id="UP000001940"/>
    </source>
</evidence>
<dbReference type="WormBase" id="F56C3.4">
    <property type="protein sequence ID" value="CE53465"/>
    <property type="gene ID" value="WBGene00018941"/>
</dbReference>
<name>O61754_CAEEL</name>
<dbReference type="SMR" id="O61754"/>
<feature type="region of interest" description="Disordered" evidence="1">
    <location>
        <begin position="201"/>
        <end position="289"/>
    </location>
</feature>
<gene>
    <name evidence="3" type="ORF">CELE_F56C3.4</name>
    <name evidence="3 5" type="ORF">F56C3.4</name>
</gene>
<proteinExistence type="predicted"/>
<organism evidence="3 4">
    <name type="scientific">Caenorhabditis elegans</name>
    <dbReference type="NCBI Taxonomy" id="6239"/>
    <lineage>
        <taxon>Eukaryota</taxon>
        <taxon>Metazoa</taxon>
        <taxon>Ecdysozoa</taxon>
        <taxon>Nematoda</taxon>
        <taxon>Chromadorea</taxon>
        <taxon>Rhabditida</taxon>
        <taxon>Rhabditina</taxon>
        <taxon>Rhabditomorpha</taxon>
        <taxon>Rhabditoidea</taxon>
        <taxon>Rhabditidae</taxon>
        <taxon>Peloderinae</taxon>
        <taxon>Caenorhabditis</taxon>
    </lineage>
</organism>
<dbReference type="InParanoid" id="O61754"/>
<evidence type="ECO:0000256" key="2">
    <source>
        <dbReference type="SAM" id="Phobius"/>
    </source>
</evidence>
<keyword evidence="2" id="KW-0472">Membrane</keyword>
<feature type="transmembrane region" description="Helical" evidence="2">
    <location>
        <begin position="67"/>
        <end position="87"/>
    </location>
</feature>
<evidence type="ECO:0000313" key="5">
    <source>
        <dbReference type="WormBase" id="F56C3.4"/>
    </source>
</evidence>
<reference evidence="3 4" key="1">
    <citation type="journal article" date="1998" name="Science">
        <title>Genome sequence of the nematode C. elegans: a platform for investigating biology.</title>
        <authorList>
            <consortium name="The C. elegans sequencing consortium"/>
            <person name="Sulson J.E."/>
            <person name="Waterston R."/>
        </authorList>
    </citation>
    <scope>NUCLEOTIDE SEQUENCE [LARGE SCALE GENOMIC DNA]</scope>
    <source>
        <strain evidence="3 4">Bristol N2</strain>
    </source>
</reference>
<evidence type="ECO:0000313" key="3">
    <source>
        <dbReference type="EMBL" id="CCD69809.2"/>
    </source>
</evidence>
<dbReference type="PaxDb" id="6239-F56C3.4"/>
<feature type="compositionally biased region" description="Polar residues" evidence="1">
    <location>
        <begin position="232"/>
        <end position="242"/>
    </location>
</feature>
<dbReference type="EMBL" id="BX284606">
    <property type="protein sequence ID" value="CCD69809.2"/>
    <property type="molecule type" value="Genomic_DNA"/>
</dbReference>
<keyword evidence="2" id="KW-0812">Transmembrane</keyword>
<dbReference type="Proteomes" id="UP000001940">
    <property type="component" value="Chromosome X"/>
</dbReference>
<keyword evidence="2" id="KW-1133">Transmembrane helix</keyword>